<keyword evidence="3" id="KW-1185">Reference proteome</keyword>
<keyword evidence="2" id="KW-0255">Endonuclease</keyword>
<keyword evidence="2" id="KW-0540">Nuclease</keyword>
<comment type="caution">
    <text evidence="2">The sequence shown here is derived from an EMBL/GenBank/DDBJ whole genome shotgun (WGS) entry which is preliminary data.</text>
</comment>
<dbReference type="GO" id="GO:0004519">
    <property type="term" value="F:endonuclease activity"/>
    <property type="evidence" value="ECO:0007669"/>
    <property type="project" value="UniProtKB-KW"/>
</dbReference>
<proteinExistence type="predicted"/>
<evidence type="ECO:0000313" key="2">
    <source>
        <dbReference type="EMBL" id="MBB6452776.1"/>
    </source>
</evidence>
<dbReference type="Gene3D" id="1.10.10.60">
    <property type="entry name" value="Homeodomain-like"/>
    <property type="match status" value="1"/>
</dbReference>
<keyword evidence="2" id="KW-0378">Hydrolase</keyword>
<protein>
    <submittedName>
        <fullName evidence="2">Intein-encoded DNA endonuclease-like protein</fullName>
    </submittedName>
</protein>
<evidence type="ECO:0000313" key="3">
    <source>
        <dbReference type="Proteomes" id="UP000581688"/>
    </source>
</evidence>
<dbReference type="InterPro" id="IPR004042">
    <property type="entry name" value="Intein_endonuc_central"/>
</dbReference>
<dbReference type="AlphaFoldDB" id="A0A841PYK8"/>
<dbReference type="InterPro" id="IPR027434">
    <property type="entry name" value="Homing_endonucl"/>
</dbReference>
<dbReference type="RefSeq" id="WP_174495328.1">
    <property type="nucleotide sequence ID" value="NZ_CADDWK010000003.1"/>
</dbReference>
<gene>
    <name evidence="2" type="ORF">HNQ94_001222</name>
</gene>
<dbReference type="PROSITE" id="PS50819">
    <property type="entry name" value="INTEIN_ENDONUCLEASE"/>
    <property type="match status" value="1"/>
</dbReference>
<reference evidence="2 3" key="1">
    <citation type="submission" date="2020-08" db="EMBL/GenBank/DDBJ databases">
        <title>Genomic Encyclopedia of Type Strains, Phase IV (KMG-IV): sequencing the most valuable type-strain genomes for metagenomic binning, comparative biology and taxonomic classification.</title>
        <authorList>
            <person name="Goeker M."/>
        </authorList>
    </citation>
    <scope>NUCLEOTIDE SEQUENCE [LARGE SCALE GENOMIC DNA]</scope>
    <source>
        <strain evidence="2 3">DSM 19612</strain>
    </source>
</reference>
<dbReference type="Proteomes" id="UP000581688">
    <property type="component" value="Unassembled WGS sequence"/>
</dbReference>
<dbReference type="Pfam" id="PF14528">
    <property type="entry name" value="LAGLIDADG_3"/>
    <property type="match status" value="2"/>
</dbReference>
<organism evidence="2 3">
    <name type="scientific">Salirhabdus euzebyi</name>
    <dbReference type="NCBI Taxonomy" id="394506"/>
    <lineage>
        <taxon>Bacteria</taxon>
        <taxon>Bacillati</taxon>
        <taxon>Bacillota</taxon>
        <taxon>Bacilli</taxon>
        <taxon>Bacillales</taxon>
        <taxon>Bacillaceae</taxon>
        <taxon>Salirhabdus</taxon>
    </lineage>
</organism>
<accession>A0A841PYK8</accession>
<sequence length="324" mass="38241">MTKRREGRQRKCKLTPDEIITLYKEGKSTQEIGDIANVSRRHISQILTNNNVEKRPRGSWKRKYTLNEDYFKTWSNNMAYILGFIVADGTVYRDGQTVSIAQKEKYILENIKKELGSNQPLYRNEQTGVYMLNLNSKKIKTDLSEKHGIKPNKSTTIDFPYIPEEYLSHFVRGFFDGDGFIYYGKNFASFVGGSLSFMMSLKQNLEVLGFEPNFNDNGSYYRIFISGRKTIKLFANWMYKDKGLYLTRKFSRFPKDELEPGQLHDREYKISKRKLKLIELYNVTENMEYVLKKIRISTNIYNKWLSTDPDFKRKIIEIESKNRL</sequence>
<name>A0A841PYK8_9BACI</name>
<dbReference type="EMBL" id="JACHGH010000003">
    <property type="protein sequence ID" value="MBB6452776.1"/>
    <property type="molecule type" value="Genomic_DNA"/>
</dbReference>
<evidence type="ECO:0000259" key="1">
    <source>
        <dbReference type="PROSITE" id="PS50819"/>
    </source>
</evidence>
<feature type="domain" description="DOD-type homing endonuclease" evidence="1">
    <location>
        <begin position="81"/>
        <end position="210"/>
    </location>
</feature>
<dbReference type="Gene3D" id="3.10.28.10">
    <property type="entry name" value="Homing endonucleases"/>
    <property type="match status" value="1"/>
</dbReference>
<dbReference type="InterPro" id="IPR004860">
    <property type="entry name" value="LAGLIDADG_dom"/>
</dbReference>
<dbReference type="SUPFAM" id="SSF55608">
    <property type="entry name" value="Homing endonucleases"/>
    <property type="match status" value="2"/>
</dbReference>